<dbReference type="HOGENOM" id="CLU_132616_0_0_4"/>
<protein>
    <recommendedName>
        <fullName evidence="3">Phage protein</fullName>
    </recommendedName>
</protein>
<dbReference type="EMBL" id="ACDP02000023">
    <property type="protein sequence ID" value="EEO27725.1"/>
    <property type="molecule type" value="Genomic_DNA"/>
</dbReference>
<reference evidence="1" key="1">
    <citation type="submission" date="2011-10" db="EMBL/GenBank/DDBJ databases">
        <title>The Genome Sequence of Oxalobacter formigenes HOxBLS.</title>
        <authorList>
            <consortium name="The Broad Institute Genome Sequencing Platform"/>
            <person name="Earl A."/>
            <person name="Ward D."/>
            <person name="Feldgarden M."/>
            <person name="Gevers D."/>
            <person name="Allison M.J."/>
            <person name="Humphrey S."/>
            <person name="Young S.K."/>
            <person name="Zeng Q."/>
            <person name="Gargeya S."/>
            <person name="Fitzgerald M."/>
            <person name="Haas B."/>
            <person name="Abouelleil A."/>
            <person name="Alvarado L."/>
            <person name="Arachchi H.M."/>
            <person name="Berlin A."/>
            <person name="Brown A."/>
            <person name="Chapman S.B."/>
            <person name="Chen Z."/>
            <person name="Dunbar C."/>
            <person name="Freedman E."/>
            <person name="Gearin G."/>
            <person name="Goldberg J."/>
            <person name="Griggs A."/>
            <person name="Gujja S."/>
            <person name="Heiman D."/>
            <person name="Howarth C."/>
            <person name="Larson L."/>
            <person name="Lui A."/>
            <person name="MacDonald P.J.P."/>
            <person name="Montmayeur A."/>
            <person name="Murphy C."/>
            <person name="Neiman D."/>
            <person name="Pearson M."/>
            <person name="Priest M."/>
            <person name="Roberts A."/>
            <person name="Saif S."/>
            <person name="Shea T."/>
            <person name="Shenoy N."/>
            <person name="Sisk P."/>
            <person name="Stolte C."/>
            <person name="Sykes S."/>
            <person name="Wortman J."/>
            <person name="Nusbaum C."/>
            <person name="Birren B."/>
        </authorList>
    </citation>
    <scope>NUCLEOTIDE SEQUENCE [LARGE SCALE GENOMIC DNA]</scope>
    <source>
        <strain evidence="1">HOxBLS</strain>
    </source>
</reference>
<dbReference type="Proteomes" id="UP000003973">
    <property type="component" value="Unassembled WGS sequence"/>
</dbReference>
<comment type="caution">
    <text evidence="1">The sequence shown here is derived from an EMBL/GenBank/DDBJ whole genome shotgun (WGS) entry which is preliminary data.</text>
</comment>
<organism evidence="1 2">
    <name type="scientific">Oxalobacter paraformigenes</name>
    <dbReference type="NCBI Taxonomy" id="556268"/>
    <lineage>
        <taxon>Bacteria</taxon>
        <taxon>Pseudomonadati</taxon>
        <taxon>Pseudomonadota</taxon>
        <taxon>Betaproteobacteria</taxon>
        <taxon>Burkholderiales</taxon>
        <taxon>Oxalobacteraceae</taxon>
        <taxon>Oxalobacter</taxon>
    </lineage>
</organism>
<dbReference type="AlphaFoldDB" id="C3X3D9"/>
<dbReference type="RefSeq" id="WP_005876919.1">
    <property type="nucleotide sequence ID" value="NZ_CABMNL010000001.1"/>
</dbReference>
<evidence type="ECO:0000313" key="2">
    <source>
        <dbReference type="Proteomes" id="UP000003973"/>
    </source>
</evidence>
<sequence>MKIEQADALLEEWYDWSQQWRPHLGMPSAAPYCREVRPCGEYEEDDEEQSEWAFNRTLMETVDYCVNSLPPDYSRAIGLEMRKRRGAAREWKSGCTGVSYKRAVMALLPKMAERYLV</sequence>
<keyword evidence="2" id="KW-1185">Reference proteome</keyword>
<gene>
    <name evidence="1" type="ORF">OFAG_00878</name>
</gene>
<proteinExistence type="predicted"/>
<evidence type="ECO:0008006" key="3">
    <source>
        <dbReference type="Google" id="ProtNLM"/>
    </source>
</evidence>
<accession>C3X3D9</accession>
<evidence type="ECO:0000313" key="1">
    <source>
        <dbReference type="EMBL" id="EEO27725.1"/>
    </source>
</evidence>
<name>C3X3D9_9BURK</name>